<keyword evidence="1" id="KW-1133">Transmembrane helix</keyword>
<reference evidence="3" key="1">
    <citation type="journal article" date="2021" name="Syst. Appl. Microbiol.">
        <title>Roseomonas hellenica sp. nov., isolated from roots of wild-growing Alkanna tinctoria.</title>
        <authorList>
            <person name="Rat A."/>
            <person name="Naranjo H.D."/>
            <person name="Lebbe L."/>
            <person name="Cnockaert M."/>
            <person name="Krigas N."/>
            <person name="Grigoriadou K."/>
            <person name="Maloupa E."/>
            <person name="Willems A."/>
        </authorList>
    </citation>
    <scope>NUCLEOTIDE SEQUENCE [LARGE SCALE GENOMIC DNA]</scope>
    <source>
        <strain evidence="3">LMG 31159</strain>
    </source>
</reference>
<keyword evidence="1" id="KW-0472">Membrane</keyword>
<proteinExistence type="predicted"/>
<evidence type="ECO:0000256" key="1">
    <source>
        <dbReference type="SAM" id="Phobius"/>
    </source>
</evidence>
<dbReference type="EMBL" id="JAAEDI010000049">
    <property type="protein sequence ID" value="MBR0653381.1"/>
    <property type="molecule type" value="Genomic_DNA"/>
</dbReference>
<sequence length="50" mass="5414">MSPRVATQAEAPRIPALVWFAGIGAASLTLWALIIAGIQQLVLQIMEIWP</sequence>
<feature type="transmembrane region" description="Helical" evidence="1">
    <location>
        <begin position="16"/>
        <end position="38"/>
    </location>
</feature>
<gene>
    <name evidence="2" type="ORF">GXW78_27270</name>
</gene>
<evidence type="ECO:0000313" key="3">
    <source>
        <dbReference type="Proteomes" id="UP000698752"/>
    </source>
</evidence>
<dbReference type="Proteomes" id="UP000698752">
    <property type="component" value="Unassembled WGS sequence"/>
</dbReference>
<evidence type="ECO:0000313" key="2">
    <source>
        <dbReference type="EMBL" id="MBR0653381.1"/>
    </source>
</evidence>
<keyword evidence="3" id="KW-1185">Reference proteome</keyword>
<accession>A0ABS5EQS0</accession>
<comment type="caution">
    <text evidence="2">The sequence shown here is derived from an EMBL/GenBank/DDBJ whole genome shotgun (WGS) entry which is preliminary data.</text>
</comment>
<name>A0ABS5EQS0_9PROT</name>
<organism evidence="2 3">
    <name type="scientific">Neoroseomonas terrae</name>
    <dbReference type="NCBI Taxonomy" id="424799"/>
    <lineage>
        <taxon>Bacteria</taxon>
        <taxon>Pseudomonadati</taxon>
        <taxon>Pseudomonadota</taxon>
        <taxon>Alphaproteobacteria</taxon>
        <taxon>Acetobacterales</taxon>
        <taxon>Acetobacteraceae</taxon>
        <taxon>Neoroseomonas</taxon>
    </lineage>
</organism>
<dbReference type="RefSeq" id="WP_211872087.1">
    <property type="nucleotide sequence ID" value="NZ_JAAEDI010000049.1"/>
</dbReference>
<protein>
    <submittedName>
        <fullName evidence="2">Uncharacterized protein</fullName>
    </submittedName>
</protein>
<keyword evidence="1" id="KW-0812">Transmembrane</keyword>